<dbReference type="InterPro" id="IPR046451">
    <property type="entry name" value="HgmA_C"/>
</dbReference>
<evidence type="ECO:0000259" key="14">
    <source>
        <dbReference type="Pfam" id="PF04209"/>
    </source>
</evidence>
<comment type="caution">
    <text evidence="16">The sequence shown here is derived from an EMBL/GenBank/DDBJ whole genome shotgun (WGS) entry which is preliminary data.</text>
</comment>
<dbReference type="GO" id="GO:0004411">
    <property type="term" value="F:homogentisate 1,2-dioxygenase activity"/>
    <property type="evidence" value="ECO:0007669"/>
    <property type="project" value="UniProtKB-UniRule"/>
</dbReference>
<evidence type="ECO:0000256" key="5">
    <source>
        <dbReference type="ARBA" id="ARBA00022964"/>
    </source>
</evidence>
<dbReference type="EMBL" id="BJMM01000019">
    <property type="protein sequence ID" value="GEB51221.1"/>
    <property type="molecule type" value="Genomic_DNA"/>
</dbReference>
<dbReference type="OrthoDB" id="9811253at2"/>
<dbReference type="PANTHER" id="PTHR11056:SF0">
    <property type="entry name" value="HOMOGENTISATE 1,2-DIOXYGENASE"/>
    <property type="match status" value="1"/>
</dbReference>
<comment type="subunit">
    <text evidence="9">Hexamer; dimer of trimers.</text>
</comment>
<dbReference type="InterPro" id="IPR014710">
    <property type="entry name" value="RmlC-like_jellyroll"/>
</dbReference>
<dbReference type="InterPro" id="IPR022950">
    <property type="entry name" value="Homogentis_dOase_bac"/>
</dbReference>
<comment type="similarity">
    <text evidence="2 9">Belongs to the homogentisate dioxygenase family.</text>
</comment>
<accession>A0A4Y3R0Y8</accession>
<keyword evidence="17" id="KW-1185">Reference proteome</keyword>
<protein>
    <recommendedName>
        <fullName evidence="9 10">Homogentisate 1,2-dioxygenase</fullName>
        <shortName evidence="9">HGDO</shortName>
        <ecNumber evidence="9 10">1.13.11.5</ecNumber>
    </recommendedName>
    <alternativeName>
        <fullName evidence="9">Homogentisate oxygenase</fullName>
    </alternativeName>
    <alternativeName>
        <fullName evidence="9">Homogentisic acid oxidase</fullName>
    </alternativeName>
    <alternativeName>
        <fullName evidence="9">Homogentisicase</fullName>
    </alternativeName>
</protein>
<evidence type="ECO:0000256" key="11">
    <source>
        <dbReference type="PIRSR" id="PIRSR605708-1"/>
    </source>
</evidence>
<comment type="function">
    <text evidence="9">Involved in the catabolism of homogentisate (2,5-dihydroxyphenylacetate or 2,5-OH-PhAc), a central intermediate in the degradation of phenylalanine and tyrosine. Catalyzes the oxidative ring cleavage of the aromatic ring of homogentisate to yield maleylacetoacetate.</text>
</comment>
<evidence type="ECO:0000256" key="3">
    <source>
        <dbReference type="ARBA" id="ARBA00022723"/>
    </source>
</evidence>
<organism evidence="16 17">
    <name type="scientific">Streptomyces cacaoi</name>
    <dbReference type="NCBI Taxonomy" id="1898"/>
    <lineage>
        <taxon>Bacteria</taxon>
        <taxon>Bacillati</taxon>
        <taxon>Actinomycetota</taxon>
        <taxon>Actinomycetes</taxon>
        <taxon>Kitasatosporales</taxon>
        <taxon>Streptomycetaceae</taxon>
        <taxon>Streptomyces</taxon>
    </lineage>
</organism>
<feature type="binding site" evidence="12">
    <location>
        <position position="374"/>
    </location>
    <ligand>
        <name>homogentisate</name>
        <dbReference type="ChEBI" id="CHEBI:16169"/>
    </ligand>
</feature>
<keyword evidence="6 9" id="KW-0560">Oxidoreductase</keyword>
<evidence type="ECO:0000256" key="1">
    <source>
        <dbReference type="ARBA" id="ARBA00001962"/>
    </source>
</evidence>
<comment type="catalytic activity">
    <reaction evidence="9">
        <text>homogentisate + O2 = 4-maleylacetoacetate + H(+)</text>
        <dbReference type="Rhea" id="RHEA:15449"/>
        <dbReference type="ChEBI" id="CHEBI:15378"/>
        <dbReference type="ChEBI" id="CHEBI:15379"/>
        <dbReference type="ChEBI" id="CHEBI:16169"/>
        <dbReference type="ChEBI" id="CHEBI:17105"/>
        <dbReference type="EC" id="1.13.11.5"/>
    </reaction>
</comment>
<feature type="domain" description="Homogentisate 1,2-dioxygenase N-terminal" evidence="15">
    <location>
        <begin position="32"/>
        <end position="303"/>
    </location>
</feature>
<keyword evidence="8 9" id="KW-0585">Phenylalanine catabolism</keyword>
<dbReference type="GO" id="GO:0006572">
    <property type="term" value="P:L-tyrosine catabolic process"/>
    <property type="evidence" value="ECO:0007669"/>
    <property type="project" value="UniProtKB-UniRule"/>
</dbReference>
<dbReference type="Pfam" id="PF04209">
    <property type="entry name" value="HgmA_C"/>
    <property type="match status" value="1"/>
</dbReference>
<dbReference type="InterPro" id="IPR011051">
    <property type="entry name" value="RmlC_Cupin_sf"/>
</dbReference>
<gene>
    <name evidence="9 16" type="primary">hmgA</name>
    <name evidence="16" type="ORF">SCA03_37720</name>
</gene>
<feature type="binding site" evidence="12">
    <location>
        <position position="365"/>
    </location>
    <ligand>
        <name>Fe cation</name>
        <dbReference type="ChEBI" id="CHEBI:24875"/>
    </ligand>
</feature>
<feature type="region of interest" description="Disordered" evidence="13">
    <location>
        <begin position="1"/>
        <end position="53"/>
    </location>
</feature>
<feature type="binding site" evidence="12">
    <location>
        <position position="398"/>
    </location>
    <ligand>
        <name>Fe cation</name>
        <dbReference type="ChEBI" id="CHEBI:24875"/>
    </ligand>
</feature>
<dbReference type="GO" id="GO:0005506">
    <property type="term" value="F:iron ion binding"/>
    <property type="evidence" value="ECO:0007669"/>
    <property type="project" value="UniProtKB-UniRule"/>
</dbReference>
<dbReference type="Gene3D" id="2.60.120.10">
    <property type="entry name" value="Jelly Rolls"/>
    <property type="match status" value="1"/>
</dbReference>
<dbReference type="AlphaFoldDB" id="A0A4Y3R0Y8"/>
<proteinExistence type="inferred from homology"/>
<dbReference type="EC" id="1.13.11.5" evidence="9 10"/>
<evidence type="ECO:0000256" key="6">
    <source>
        <dbReference type="ARBA" id="ARBA00023002"/>
    </source>
</evidence>
<evidence type="ECO:0000256" key="7">
    <source>
        <dbReference type="ARBA" id="ARBA00023004"/>
    </source>
</evidence>
<feature type="active site" description="Proton acceptor" evidence="9 11">
    <location>
        <position position="316"/>
    </location>
</feature>
<comment type="caution">
    <text evidence="9">Lacks conserved residue(s) required for the propagation of feature annotation.</text>
</comment>
<dbReference type="UniPathway" id="UPA00139">
    <property type="reaction ID" value="UER00339"/>
</dbReference>
<evidence type="ECO:0000256" key="10">
    <source>
        <dbReference type="NCBIfam" id="TIGR01015"/>
    </source>
</evidence>
<reference evidence="16 17" key="1">
    <citation type="submission" date="2019-06" db="EMBL/GenBank/DDBJ databases">
        <title>Whole genome shotgun sequence of Streptomyces cacaoi subsp. cacaoi NBRC 12748.</title>
        <authorList>
            <person name="Hosoyama A."/>
            <person name="Uohara A."/>
            <person name="Ohji S."/>
            <person name="Ichikawa N."/>
        </authorList>
    </citation>
    <scope>NUCLEOTIDE SEQUENCE [LARGE SCALE GENOMIC DNA]</scope>
    <source>
        <strain evidence="16 17">NBRC 12748</strain>
    </source>
</reference>
<dbReference type="Pfam" id="PF20510">
    <property type="entry name" value="HgmA_N"/>
    <property type="match status" value="1"/>
</dbReference>
<dbReference type="NCBIfam" id="TIGR01015">
    <property type="entry name" value="hmgA"/>
    <property type="match status" value="1"/>
</dbReference>
<feature type="compositionally biased region" description="Polar residues" evidence="13">
    <location>
        <begin position="1"/>
        <end position="16"/>
    </location>
</feature>
<dbReference type="PANTHER" id="PTHR11056">
    <property type="entry name" value="HOMOGENTISATE 1,2-DIOXYGENASE"/>
    <property type="match status" value="1"/>
</dbReference>
<evidence type="ECO:0000259" key="15">
    <source>
        <dbReference type="Pfam" id="PF20510"/>
    </source>
</evidence>
<evidence type="ECO:0000256" key="13">
    <source>
        <dbReference type="SAM" id="MobiDB-lite"/>
    </source>
</evidence>
<dbReference type="Proteomes" id="UP000319210">
    <property type="component" value="Unassembled WGS sequence"/>
</dbReference>
<keyword evidence="4 9" id="KW-0828">Tyrosine catabolism</keyword>
<feature type="binding site" evidence="12">
    <location>
        <position position="359"/>
    </location>
    <ligand>
        <name>Fe cation</name>
        <dbReference type="ChEBI" id="CHEBI:24875"/>
    </ligand>
</feature>
<evidence type="ECO:0000256" key="8">
    <source>
        <dbReference type="ARBA" id="ARBA00023232"/>
    </source>
</evidence>
<dbReference type="GO" id="GO:0006559">
    <property type="term" value="P:L-phenylalanine catabolic process"/>
    <property type="evidence" value="ECO:0007669"/>
    <property type="project" value="UniProtKB-UniRule"/>
</dbReference>
<dbReference type="InterPro" id="IPR005708">
    <property type="entry name" value="Homogentis_dOase"/>
</dbReference>
<comment type="cofactor">
    <cofactor evidence="1 9 12">
        <name>Fe cation</name>
        <dbReference type="ChEBI" id="CHEBI:24875"/>
    </cofactor>
</comment>
<evidence type="ECO:0000313" key="16">
    <source>
        <dbReference type="EMBL" id="GEB51221.1"/>
    </source>
</evidence>
<feature type="binding site" evidence="9 12">
    <location>
        <position position="398"/>
    </location>
    <ligand>
        <name>homogentisate</name>
        <dbReference type="ChEBI" id="CHEBI:16169"/>
    </ligand>
</feature>
<dbReference type="InterPro" id="IPR046452">
    <property type="entry name" value="HgmA_N"/>
</dbReference>
<dbReference type="SUPFAM" id="SSF51182">
    <property type="entry name" value="RmlC-like cupins"/>
    <property type="match status" value="1"/>
</dbReference>
<dbReference type="FunFam" id="2.60.120.10:FF:000036">
    <property type="entry name" value="Homogentisate 1,2-dioxygenase"/>
    <property type="match status" value="1"/>
</dbReference>
<feature type="domain" description="Homogentisate 1,2-dioxygenase C-terminal" evidence="14">
    <location>
        <begin position="304"/>
        <end position="459"/>
    </location>
</feature>
<name>A0A4Y3R0Y8_STRCI</name>
<dbReference type="CDD" id="cd07000">
    <property type="entry name" value="cupin_HGO_N"/>
    <property type="match status" value="1"/>
</dbReference>
<dbReference type="GO" id="GO:0005737">
    <property type="term" value="C:cytoplasm"/>
    <property type="evidence" value="ECO:0007669"/>
    <property type="project" value="TreeGrafter"/>
</dbReference>
<evidence type="ECO:0000256" key="2">
    <source>
        <dbReference type="ARBA" id="ARBA00007757"/>
    </source>
</evidence>
<keyword evidence="3 9" id="KW-0479">Metal-binding</keyword>
<evidence type="ECO:0000256" key="12">
    <source>
        <dbReference type="PIRSR" id="PIRSR605708-2"/>
    </source>
</evidence>
<keyword evidence="5 9" id="KW-0223">Dioxygenase</keyword>
<dbReference type="RefSeq" id="WP_086817637.1">
    <property type="nucleotide sequence ID" value="NZ_BJMM01000019.1"/>
</dbReference>
<dbReference type="HAMAP" id="MF_00334">
    <property type="entry name" value="Homogentis_dioxygen"/>
    <property type="match status" value="1"/>
</dbReference>
<evidence type="ECO:0000256" key="4">
    <source>
        <dbReference type="ARBA" id="ARBA00022878"/>
    </source>
</evidence>
<sequence length="462" mass="50445">MRSSAPGTNGTGTTEQAVREQARTTAEALPHLHGFGNEHSSEAVPGALPLGRNSPQRAPLGLYAEQLSGSAFTEPRARNRRSWLYRIRPSAAHPRFEPVHGETEIPALTSAPFADAVLDPNRLRWGALPEPAAGTDFLDGLWTLGGNGDAAQRCGMTIHLYAADVSMTDRVFSDADGELLIVPQRGGLLLRTEFGLLRAAPGEVALVPRGVRFRVELLDQDARGYICENHGQPFVLPDLGPIGANGLANARDFRAPVAAYEDVERPVEVVNKFCGRLWRAVYGHSPLDVVAWHGNHVPYVYDLRRFNVLGSISYDHPDPSIFTVLTAPSDTPGLAGVDFVVFAPRWLVGEDTFRPPYFHRNVMSEYMGLIEGAYDAKAGGEGGFVPGGGSLHNMMSAHGPDRETFERASAAELAPQKIDDGLAFMFETRWPVAVTRQARQAAHLQPDYDRVWQGLERHFAAD</sequence>
<evidence type="ECO:0000256" key="9">
    <source>
        <dbReference type="HAMAP-Rule" id="MF_00334"/>
    </source>
</evidence>
<comment type="pathway">
    <text evidence="9">Amino-acid degradation; L-phenylalanine degradation; acetoacetate and fumarate from L-phenylalanine: step 4/6.</text>
</comment>
<keyword evidence="7 9" id="KW-0408">Iron</keyword>
<evidence type="ECO:0000313" key="17">
    <source>
        <dbReference type="Proteomes" id="UP000319210"/>
    </source>
</evidence>